<comment type="similarity">
    <text evidence="2">Belongs to the N-acylglucosamine 2-epimerase family.</text>
</comment>
<dbReference type="InterPro" id="IPR028584">
    <property type="entry name" value="Cellobiose_2_epim"/>
</dbReference>
<dbReference type="EMBL" id="FNPI01000010">
    <property type="protein sequence ID" value="SDZ33872.1"/>
    <property type="molecule type" value="Genomic_DNA"/>
</dbReference>
<evidence type="ECO:0000256" key="1">
    <source>
        <dbReference type="ARBA" id="ARBA00001470"/>
    </source>
</evidence>
<accession>A0A1H3S7D9</accession>
<dbReference type="HAMAP" id="MF_00929">
    <property type="entry name" value="Cellobiose_2_epim"/>
    <property type="match status" value="1"/>
</dbReference>
<dbReference type="EC" id="5.1.3.11" evidence="4"/>
<dbReference type="GO" id="GO:0047736">
    <property type="term" value="F:cellobiose epimerase activity"/>
    <property type="evidence" value="ECO:0007669"/>
    <property type="project" value="UniProtKB-UniRule"/>
</dbReference>
<dbReference type="InterPro" id="IPR010819">
    <property type="entry name" value="AGE/CE"/>
</dbReference>
<dbReference type="GO" id="GO:0005975">
    <property type="term" value="P:carbohydrate metabolic process"/>
    <property type="evidence" value="ECO:0007669"/>
    <property type="project" value="InterPro"/>
</dbReference>
<evidence type="ECO:0000313" key="5">
    <source>
        <dbReference type="EMBL" id="SDZ33872.1"/>
    </source>
</evidence>
<dbReference type="Proteomes" id="UP000198935">
    <property type="component" value="Unassembled WGS sequence"/>
</dbReference>
<comment type="function">
    <text evidence="4">Catalyzes the reversible epimerization of cellobiose to 4-O-beta-D-glucopyranosyl-D-mannose (Glc-Man).</text>
</comment>
<organism evidence="5 6">
    <name type="scientific">Evansella caseinilytica</name>
    <dbReference type="NCBI Taxonomy" id="1503961"/>
    <lineage>
        <taxon>Bacteria</taxon>
        <taxon>Bacillati</taxon>
        <taxon>Bacillota</taxon>
        <taxon>Bacilli</taxon>
        <taxon>Bacillales</taxon>
        <taxon>Bacillaceae</taxon>
        <taxon>Evansella</taxon>
    </lineage>
</organism>
<dbReference type="PANTHER" id="PTHR15108">
    <property type="entry name" value="N-ACYLGLUCOSAMINE-2-EPIMERASE"/>
    <property type="match status" value="1"/>
</dbReference>
<dbReference type="InterPro" id="IPR012341">
    <property type="entry name" value="6hp_glycosidase-like_sf"/>
</dbReference>
<evidence type="ECO:0000313" key="6">
    <source>
        <dbReference type="Proteomes" id="UP000198935"/>
    </source>
</evidence>
<evidence type="ECO:0000256" key="3">
    <source>
        <dbReference type="ARBA" id="ARBA00023235"/>
    </source>
</evidence>
<comment type="similarity">
    <text evidence="4">Belongs to the cellobiose 2-epimerase family.</text>
</comment>
<dbReference type="InterPro" id="IPR008928">
    <property type="entry name" value="6-hairpin_glycosidase_sf"/>
</dbReference>
<comment type="catalytic activity">
    <reaction evidence="1 4">
        <text>D-cellobiose = beta-D-glucosyl-(1-&gt;4)-D-mannopyranose</text>
        <dbReference type="Rhea" id="RHEA:23384"/>
        <dbReference type="ChEBI" id="CHEBI:17057"/>
        <dbReference type="ChEBI" id="CHEBI:47931"/>
        <dbReference type="EC" id="5.1.3.11"/>
    </reaction>
</comment>
<reference evidence="6" key="1">
    <citation type="submission" date="2016-10" db="EMBL/GenBank/DDBJ databases">
        <authorList>
            <person name="Varghese N."/>
            <person name="Submissions S."/>
        </authorList>
    </citation>
    <scope>NUCLEOTIDE SEQUENCE [LARGE SCALE GENOMIC DNA]</scope>
    <source>
        <strain evidence="6">SP</strain>
    </source>
</reference>
<gene>
    <name evidence="5" type="ORF">SAMN05421736_11051</name>
</gene>
<dbReference type="AlphaFoldDB" id="A0A1H3S7D9"/>
<dbReference type="Pfam" id="PF07221">
    <property type="entry name" value="GlcNAc_2-epim"/>
    <property type="match status" value="1"/>
</dbReference>
<evidence type="ECO:0000256" key="4">
    <source>
        <dbReference type="HAMAP-Rule" id="MF_00929"/>
    </source>
</evidence>
<name>A0A1H3S7D9_9BACI</name>
<dbReference type="SUPFAM" id="SSF48208">
    <property type="entry name" value="Six-hairpin glycosidases"/>
    <property type="match status" value="1"/>
</dbReference>
<keyword evidence="6" id="KW-1185">Reference proteome</keyword>
<protein>
    <recommendedName>
        <fullName evidence="4">Cellobiose 2-epimerase</fullName>
        <shortName evidence="4">CE</shortName>
        <ecNumber evidence="4">5.1.3.11</ecNumber>
    </recommendedName>
</protein>
<sequence>MSIKSRLQQAREEIETHLLEDILPFWKTNVVDHFSDGFHGYIFYDLSINHESEKGCILHSRILWAFSAAYMKWKAEDDLAVATRAFNYIKSFFQDREYGGFYWSLDREGKPLESKKHIYNQAFVIYGLTEYYRASGNEEALEMAKELFHLIEKLGYDRKNKGYLEAFNREWNTDEDLRLSAKDMNVKKTMNSHLHILEAYTNLYRVWKEPLLKARLEELFDVVMEKVLNQETGHYRLFFNETWEPQADIVSYGHDIEGSWLMTEAVEVLEDRERAEKLKPLAVKMVDGCVKDGLQEDGSLINESEHGVVIDADRIWWVQAESMVGFLNAYQLTNDERYLECFLYSWRYVKTFLIDPDHGEWYWKLSPENEVDKSMPIVEPWKGPYHNGRACLESIERLTKILTD</sequence>
<dbReference type="STRING" id="1503961.SAMN05421736_11051"/>
<evidence type="ECO:0000256" key="2">
    <source>
        <dbReference type="ARBA" id="ARBA00008558"/>
    </source>
</evidence>
<dbReference type="Gene3D" id="1.50.10.10">
    <property type="match status" value="1"/>
</dbReference>
<proteinExistence type="inferred from homology"/>
<keyword evidence="3 4" id="KW-0413">Isomerase</keyword>